<dbReference type="AlphaFoldDB" id="A0A5A7QWC4"/>
<sequence>MMHITYTSNESTHIDKIRQKARRHSLGRLIERQPHQLPQFLRRPSEQNLDCLFHAPHRKQTLLHVLLLHTHSGAADHHPLHRAGKLRRQAVGHEPAVAQPDDPDPGADPKGFHSGHHAPGLKGLGPLGPGRPGVAEEEEVRDVDVESGGEGRDDVVPLPHGVGADAVDEEGGGPVGAVGFGGPAVDDGAVAEVGGGGPEAGGGEGATVAGVPGGCEAEASRHYLLNLFGFLIRYYHFPILAENIDFGNLGFWVAGKDEGRRNEKEK</sequence>
<evidence type="ECO:0000313" key="3">
    <source>
        <dbReference type="Proteomes" id="UP000325081"/>
    </source>
</evidence>
<gene>
    <name evidence="2" type="ORF">STAS_26876</name>
</gene>
<feature type="region of interest" description="Disordered" evidence="1">
    <location>
        <begin position="90"/>
        <end position="158"/>
    </location>
</feature>
<evidence type="ECO:0000313" key="2">
    <source>
        <dbReference type="EMBL" id="GER49615.1"/>
    </source>
</evidence>
<feature type="compositionally biased region" description="Acidic residues" evidence="1">
    <location>
        <begin position="135"/>
        <end position="147"/>
    </location>
</feature>
<accession>A0A5A7QWC4</accession>
<organism evidence="2 3">
    <name type="scientific">Striga asiatica</name>
    <name type="common">Asiatic witchweed</name>
    <name type="synonym">Buchnera asiatica</name>
    <dbReference type="NCBI Taxonomy" id="4170"/>
    <lineage>
        <taxon>Eukaryota</taxon>
        <taxon>Viridiplantae</taxon>
        <taxon>Streptophyta</taxon>
        <taxon>Embryophyta</taxon>
        <taxon>Tracheophyta</taxon>
        <taxon>Spermatophyta</taxon>
        <taxon>Magnoliopsida</taxon>
        <taxon>eudicotyledons</taxon>
        <taxon>Gunneridae</taxon>
        <taxon>Pentapetalae</taxon>
        <taxon>asterids</taxon>
        <taxon>lamiids</taxon>
        <taxon>Lamiales</taxon>
        <taxon>Orobanchaceae</taxon>
        <taxon>Buchnereae</taxon>
        <taxon>Striga</taxon>
    </lineage>
</organism>
<reference evidence="2" key="1">
    <citation type="journal article" date="2019" name="Curr. Biol.">
        <title>Genome Sequence of Striga asiatica Provides Insight into the Evolution of Plant Parasitism.</title>
        <authorList>
            <person name="Yoshida S."/>
            <person name="Kim S."/>
            <person name="Wafula E.K."/>
            <person name="Tanskanen J."/>
            <person name="Kim Y."/>
            <person name="Honaas L."/>
            <person name="Yang Z."/>
            <person name="Spallek T."/>
            <person name="Conn C.E."/>
            <person name="Ichihashi Y."/>
            <person name="Cheong K."/>
            <person name="Cui S."/>
            <person name="Der J.P."/>
            <person name="Gundlach H."/>
            <person name="Jiao Y."/>
            <person name="Hori C."/>
            <person name="Ishida J.K."/>
            <person name="Kasahara H."/>
            <person name="Kiba T."/>
            <person name="Kim M."/>
            <person name="Koo N."/>
            <person name="Laohavisit A."/>
            <person name="Lee Y."/>
            <person name="Lumba S."/>
            <person name="Mccourt P."/>
            <person name="Mortimer J.C."/>
            <person name="Mutuku J.M."/>
            <person name="Nomura T."/>
            <person name="Sasaki-sekimoto Y."/>
            <person name="Seto Y."/>
            <person name="Wang Y."/>
            <person name="Wakatake T."/>
            <person name="Sakakibara H."/>
            <person name="Demura T."/>
            <person name="Yamaguchi S."/>
            <person name="Yoneyama K."/>
            <person name="Manabe R."/>
            <person name="Nelson D.C."/>
            <person name="Schulman A.H."/>
            <person name="Timko M.P."/>
            <person name="Depamphilis C.W."/>
            <person name="Choi D."/>
            <person name="Shirasu K."/>
        </authorList>
    </citation>
    <scope>NUCLEOTIDE SEQUENCE [LARGE SCALE GENOMIC DNA]</scope>
    <source>
        <strain evidence="2">UVA1</strain>
    </source>
</reference>
<evidence type="ECO:0000256" key="1">
    <source>
        <dbReference type="SAM" id="MobiDB-lite"/>
    </source>
</evidence>
<dbReference type="EMBL" id="BKCP01008737">
    <property type="protein sequence ID" value="GER49615.1"/>
    <property type="molecule type" value="Genomic_DNA"/>
</dbReference>
<name>A0A5A7QWC4_STRAF</name>
<comment type="caution">
    <text evidence="2">The sequence shown here is derived from an EMBL/GenBank/DDBJ whole genome shotgun (WGS) entry which is preliminary data.</text>
</comment>
<keyword evidence="3" id="KW-1185">Reference proteome</keyword>
<proteinExistence type="predicted"/>
<feature type="compositionally biased region" description="Gly residues" evidence="1">
    <location>
        <begin position="122"/>
        <end position="131"/>
    </location>
</feature>
<dbReference type="Proteomes" id="UP000325081">
    <property type="component" value="Unassembled WGS sequence"/>
</dbReference>
<dbReference type="OrthoDB" id="6431331at2759"/>
<protein>
    <submittedName>
        <fullName evidence="2">Uncharacterized protein</fullName>
    </submittedName>
</protein>